<evidence type="ECO:0000313" key="1">
    <source>
        <dbReference type="EMBL" id="KAJ1165963.1"/>
    </source>
</evidence>
<dbReference type="Proteomes" id="UP001066276">
    <property type="component" value="Chromosome 4_2"/>
</dbReference>
<evidence type="ECO:0000313" key="2">
    <source>
        <dbReference type="Proteomes" id="UP001066276"/>
    </source>
</evidence>
<protein>
    <submittedName>
        <fullName evidence="1">Uncharacterized protein</fullName>
    </submittedName>
</protein>
<gene>
    <name evidence="1" type="ORF">NDU88_006380</name>
</gene>
<proteinExistence type="predicted"/>
<dbReference type="EMBL" id="JANPWB010000008">
    <property type="protein sequence ID" value="KAJ1165963.1"/>
    <property type="molecule type" value="Genomic_DNA"/>
</dbReference>
<dbReference type="AlphaFoldDB" id="A0AAV7SPH1"/>
<accession>A0AAV7SPH1</accession>
<reference evidence="1" key="1">
    <citation type="journal article" date="2022" name="bioRxiv">
        <title>Sequencing and chromosome-scale assembly of the giantPleurodeles waltlgenome.</title>
        <authorList>
            <person name="Brown T."/>
            <person name="Elewa A."/>
            <person name="Iarovenko S."/>
            <person name="Subramanian E."/>
            <person name="Araus A.J."/>
            <person name="Petzold A."/>
            <person name="Susuki M."/>
            <person name="Suzuki K.-i.T."/>
            <person name="Hayashi T."/>
            <person name="Toyoda A."/>
            <person name="Oliveira C."/>
            <person name="Osipova E."/>
            <person name="Leigh N.D."/>
            <person name="Simon A."/>
            <person name="Yun M.H."/>
        </authorList>
    </citation>
    <scope>NUCLEOTIDE SEQUENCE</scope>
    <source>
        <strain evidence="1">20211129_DDA</strain>
        <tissue evidence="1">Liver</tissue>
    </source>
</reference>
<comment type="caution">
    <text evidence="1">The sequence shown here is derived from an EMBL/GenBank/DDBJ whole genome shotgun (WGS) entry which is preliminary data.</text>
</comment>
<organism evidence="1 2">
    <name type="scientific">Pleurodeles waltl</name>
    <name type="common">Iberian ribbed newt</name>
    <dbReference type="NCBI Taxonomy" id="8319"/>
    <lineage>
        <taxon>Eukaryota</taxon>
        <taxon>Metazoa</taxon>
        <taxon>Chordata</taxon>
        <taxon>Craniata</taxon>
        <taxon>Vertebrata</taxon>
        <taxon>Euteleostomi</taxon>
        <taxon>Amphibia</taxon>
        <taxon>Batrachia</taxon>
        <taxon>Caudata</taxon>
        <taxon>Salamandroidea</taxon>
        <taxon>Salamandridae</taxon>
        <taxon>Pleurodelinae</taxon>
        <taxon>Pleurodeles</taxon>
    </lineage>
</organism>
<sequence length="75" mass="8335">MVPRDDASLMHCSQGGVSQTLVMQCSKLTQQWFFGRTATESWGLRGKPWVRSGAGNGDVLNPYSYTLVRNDVVSR</sequence>
<keyword evidence="2" id="KW-1185">Reference proteome</keyword>
<name>A0AAV7SPH1_PLEWA</name>